<dbReference type="GO" id="GO:0005524">
    <property type="term" value="F:ATP binding"/>
    <property type="evidence" value="ECO:0007669"/>
    <property type="project" value="InterPro"/>
</dbReference>
<dbReference type="InterPro" id="IPR011009">
    <property type="entry name" value="Kinase-like_dom_sf"/>
</dbReference>
<dbReference type="OrthoDB" id="40902at2759"/>
<keyword evidence="4" id="KW-1185">Reference proteome</keyword>
<evidence type="ECO:0000313" key="3">
    <source>
        <dbReference type="EMBL" id="VFU00183.1"/>
    </source>
</evidence>
<proteinExistence type="predicted"/>
<feature type="domain" description="Protein kinase" evidence="1">
    <location>
        <begin position="1"/>
        <end position="122"/>
    </location>
</feature>
<dbReference type="Gene3D" id="1.10.510.10">
    <property type="entry name" value="Transferase(Phosphotransferase) domain 1"/>
    <property type="match status" value="1"/>
</dbReference>
<dbReference type="GO" id="GO:0004672">
    <property type="term" value="F:protein kinase activity"/>
    <property type="evidence" value="ECO:0007669"/>
    <property type="project" value="InterPro"/>
</dbReference>
<dbReference type="InterPro" id="IPR008271">
    <property type="entry name" value="Ser/Thr_kinase_AS"/>
</dbReference>
<accession>A0A485LPU3</accession>
<dbReference type="EMBL" id="CAADRA010007306">
    <property type="protein sequence ID" value="VFU00183.1"/>
    <property type="molecule type" value="Genomic_DNA"/>
</dbReference>
<dbReference type="PROSITE" id="PS00108">
    <property type="entry name" value="PROTEIN_KINASE_ST"/>
    <property type="match status" value="1"/>
</dbReference>
<dbReference type="Pfam" id="PF00069">
    <property type="entry name" value="Pkinase"/>
    <property type="match status" value="1"/>
</dbReference>
<dbReference type="SUPFAM" id="SSF56112">
    <property type="entry name" value="Protein kinase-like (PK-like)"/>
    <property type="match status" value="1"/>
</dbReference>
<evidence type="ECO:0000313" key="2">
    <source>
        <dbReference type="EMBL" id="KAF0684485.1"/>
    </source>
</evidence>
<gene>
    <name evidence="3" type="primary">Aste57867_23538</name>
    <name evidence="2" type="ORF">As57867_023467</name>
    <name evidence="3" type="ORF">ASTE57867_23538</name>
</gene>
<dbReference type="PROSITE" id="PS50011">
    <property type="entry name" value="PROTEIN_KINASE_DOM"/>
    <property type="match status" value="1"/>
</dbReference>
<evidence type="ECO:0000313" key="4">
    <source>
        <dbReference type="Proteomes" id="UP000332933"/>
    </source>
</evidence>
<protein>
    <submittedName>
        <fullName evidence="3">Aste57867_23538 protein</fullName>
    </submittedName>
</protein>
<sequence>MRDAEVKELFEEVQILKDMKHEHILELFDFFHEPTHYYIVTDLLEGGELFELIVEKEFYSEKEARDLIKILLTAIQYMHSLNIVHRDLKPENILLRSLSDDTSIKIGDFGFAKYDADRKKTH</sequence>
<dbReference type="InterPro" id="IPR000719">
    <property type="entry name" value="Prot_kinase_dom"/>
</dbReference>
<dbReference type="SMART" id="SM00220">
    <property type="entry name" value="S_TKc"/>
    <property type="match status" value="1"/>
</dbReference>
<name>A0A485LPU3_9STRA</name>
<dbReference type="EMBL" id="VJMH01007280">
    <property type="protein sequence ID" value="KAF0684485.1"/>
    <property type="molecule type" value="Genomic_DNA"/>
</dbReference>
<dbReference type="AlphaFoldDB" id="A0A485LPU3"/>
<evidence type="ECO:0000259" key="1">
    <source>
        <dbReference type="PROSITE" id="PS50011"/>
    </source>
</evidence>
<dbReference type="PANTHER" id="PTHR24347">
    <property type="entry name" value="SERINE/THREONINE-PROTEIN KINASE"/>
    <property type="match status" value="1"/>
</dbReference>
<organism evidence="3 4">
    <name type="scientific">Aphanomyces stellatus</name>
    <dbReference type="NCBI Taxonomy" id="120398"/>
    <lineage>
        <taxon>Eukaryota</taxon>
        <taxon>Sar</taxon>
        <taxon>Stramenopiles</taxon>
        <taxon>Oomycota</taxon>
        <taxon>Saprolegniomycetes</taxon>
        <taxon>Saprolegniales</taxon>
        <taxon>Verrucalvaceae</taxon>
        <taxon>Aphanomyces</taxon>
    </lineage>
</organism>
<dbReference type="Proteomes" id="UP000332933">
    <property type="component" value="Unassembled WGS sequence"/>
</dbReference>
<reference evidence="3 4" key="1">
    <citation type="submission" date="2019-03" db="EMBL/GenBank/DDBJ databases">
        <authorList>
            <person name="Gaulin E."/>
            <person name="Dumas B."/>
        </authorList>
    </citation>
    <scope>NUCLEOTIDE SEQUENCE [LARGE SCALE GENOMIC DNA]</scope>
    <source>
        <strain evidence="3">CBS 568.67</strain>
    </source>
</reference>
<reference evidence="2" key="2">
    <citation type="submission" date="2019-06" db="EMBL/GenBank/DDBJ databases">
        <title>Genomics analysis of Aphanomyces spp. identifies a new class of oomycete effector associated with host adaptation.</title>
        <authorList>
            <person name="Gaulin E."/>
        </authorList>
    </citation>
    <scope>NUCLEOTIDE SEQUENCE</scope>
    <source>
        <strain evidence="2">CBS 578.67</strain>
    </source>
</reference>